<proteinExistence type="predicted"/>
<dbReference type="AlphaFoldDB" id="R7QU23"/>
<dbReference type="EMBL" id="HG002260">
    <property type="protein sequence ID" value="CDF40865.1"/>
    <property type="molecule type" value="Genomic_DNA"/>
</dbReference>
<dbReference type="PhylomeDB" id="R7QU23"/>
<evidence type="ECO:0008006" key="3">
    <source>
        <dbReference type="Google" id="ProtNLM"/>
    </source>
</evidence>
<protein>
    <recommendedName>
        <fullName evidence="3">TLDc domain-containing protein</fullName>
    </recommendedName>
</protein>
<keyword evidence="2" id="KW-1185">Reference proteome</keyword>
<dbReference type="Gramene" id="CDF40865">
    <property type="protein sequence ID" value="CDF40865"/>
    <property type="gene ID" value="CHC_T00007502001"/>
</dbReference>
<dbReference type="GeneID" id="17318873"/>
<dbReference type="OrthoDB" id="10484139at2759"/>
<dbReference type="KEGG" id="ccp:CHC_T00007502001"/>
<dbReference type="RefSeq" id="XP_005711159.1">
    <property type="nucleotide sequence ID" value="XM_005711102.1"/>
</dbReference>
<reference evidence="2" key="1">
    <citation type="journal article" date="2013" name="Proc. Natl. Acad. Sci. U.S.A.">
        <title>Genome structure and metabolic features in the red seaweed Chondrus crispus shed light on evolution of the Archaeplastida.</title>
        <authorList>
            <person name="Collen J."/>
            <person name="Porcel B."/>
            <person name="Carre W."/>
            <person name="Ball S.G."/>
            <person name="Chaparro C."/>
            <person name="Tonon T."/>
            <person name="Barbeyron T."/>
            <person name="Michel G."/>
            <person name="Noel B."/>
            <person name="Valentin K."/>
            <person name="Elias M."/>
            <person name="Artiguenave F."/>
            <person name="Arun A."/>
            <person name="Aury J.M."/>
            <person name="Barbosa-Neto J.F."/>
            <person name="Bothwell J.H."/>
            <person name="Bouget F.Y."/>
            <person name="Brillet L."/>
            <person name="Cabello-Hurtado F."/>
            <person name="Capella-Gutierrez S."/>
            <person name="Charrier B."/>
            <person name="Cladiere L."/>
            <person name="Cock J.M."/>
            <person name="Coelho S.M."/>
            <person name="Colleoni C."/>
            <person name="Czjzek M."/>
            <person name="Da Silva C."/>
            <person name="Delage L."/>
            <person name="Denoeud F."/>
            <person name="Deschamps P."/>
            <person name="Dittami S.M."/>
            <person name="Gabaldon T."/>
            <person name="Gachon C.M."/>
            <person name="Groisillier A."/>
            <person name="Herve C."/>
            <person name="Jabbari K."/>
            <person name="Katinka M."/>
            <person name="Kloareg B."/>
            <person name="Kowalczyk N."/>
            <person name="Labadie K."/>
            <person name="Leblanc C."/>
            <person name="Lopez P.J."/>
            <person name="McLachlan D.H."/>
            <person name="Meslet-Cladiere L."/>
            <person name="Moustafa A."/>
            <person name="Nehr Z."/>
            <person name="Nyvall Collen P."/>
            <person name="Panaud O."/>
            <person name="Partensky F."/>
            <person name="Poulain J."/>
            <person name="Rensing S.A."/>
            <person name="Rousvoal S."/>
            <person name="Samson G."/>
            <person name="Symeonidi A."/>
            <person name="Weissenbach J."/>
            <person name="Zambounis A."/>
            <person name="Wincker P."/>
            <person name="Boyen C."/>
        </authorList>
    </citation>
    <scope>NUCLEOTIDE SEQUENCE [LARGE SCALE GENOMIC DNA]</scope>
    <source>
        <strain evidence="2">cv. Stackhouse</strain>
    </source>
</reference>
<dbReference type="Proteomes" id="UP000012073">
    <property type="component" value="Unassembled WGS sequence"/>
</dbReference>
<gene>
    <name evidence="1" type="ORF">CHC_T00007502001</name>
</gene>
<evidence type="ECO:0000313" key="2">
    <source>
        <dbReference type="Proteomes" id="UP000012073"/>
    </source>
</evidence>
<evidence type="ECO:0000313" key="1">
    <source>
        <dbReference type="EMBL" id="CDF40865.1"/>
    </source>
</evidence>
<sequence length="251" mass="27464">MMTTFLLAQPILLRCRGGRHNRQVISCPPPYTCNIHFRQVPMASTPSPADKVSPRTLKDSPLVPETKLPEILAGTMLAGEPLAMAFNSSDDGFDHELFFERMIPLGGVPSLVLGKTLAGVCFGGYAANGFLARDDYREATTERSMFVFRIDACGDVLLAENTDPIQYDFYDYAIRFGAALLGIPMNPTKHILKSNVGTSSCKLPNGETSVLGDATMGKIDQLQVWVAKRYIDEVNAQNSKSGKGFFRSLFG</sequence>
<organism evidence="1 2">
    <name type="scientific">Chondrus crispus</name>
    <name type="common">Carrageen Irish moss</name>
    <name type="synonym">Polymorpha crispa</name>
    <dbReference type="NCBI Taxonomy" id="2769"/>
    <lineage>
        <taxon>Eukaryota</taxon>
        <taxon>Rhodophyta</taxon>
        <taxon>Florideophyceae</taxon>
        <taxon>Rhodymeniophycidae</taxon>
        <taxon>Gigartinales</taxon>
        <taxon>Gigartinaceae</taxon>
        <taxon>Chondrus</taxon>
    </lineage>
</organism>
<accession>R7QU23</accession>
<name>R7QU23_CHOCR</name>